<feature type="transmembrane region" description="Helical" evidence="6">
    <location>
        <begin position="6"/>
        <end position="23"/>
    </location>
</feature>
<dbReference type="AlphaFoldDB" id="A0A022VSF8"/>
<dbReference type="EMBL" id="KK207914">
    <property type="protein sequence ID" value="EZF48996.1"/>
    <property type="molecule type" value="Genomic_DNA"/>
</dbReference>
<keyword evidence="2" id="KW-0119">Carbohydrate metabolism</keyword>
<dbReference type="GO" id="GO:0009272">
    <property type="term" value="P:fungal-type cell wall biogenesis"/>
    <property type="evidence" value="ECO:0007669"/>
    <property type="project" value="UniProtKB-ARBA"/>
</dbReference>
<organism evidence="8">
    <name type="scientific">Trichophyton rubrum CBS 288.86</name>
    <dbReference type="NCBI Taxonomy" id="1215330"/>
    <lineage>
        <taxon>Eukaryota</taxon>
        <taxon>Fungi</taxon>
        <taxon>Dikarya</taxon>
        <taxon>Ascomycota</taxon>
        <taxon>Pezizomycotina</taxon>
        <taxon>Eurotiomycetes</taxon>
        <taxon>Eurotiomycetidae</taxon>
        <taxon>Onygenales</taxon>
        <taxon>Arthrodermataceae</taxon>
        <taxon>Trichophyton</taxon>
    </lineage>
</organism>
<dbReference type="InterPro" id="IPR002509">
    <property type="entry name" value="NODB_dom"/>
</dbReference>
<dbReference type="HOGENOM" id="CLU_021264_3_0_1"/>
<keyword evidence="6" id="KW-0472">Membrane</keyword>
<evidence type="ECO:0000259" key="7">
    <source>
        <dbReference type="PROSITE" id="PS51677"/>
    </source>
</evidence>
<keyword evidence="6" id="KW-1133">Transmembrane helix</keyword>
<proteinExistence type="predicted"/>
<dbReference type="Pfam" id="PF01522">
    <property type="entry name" value="Polysacc_deac_1"/>
    <property type="match status" value="1"/>
</dbReference>
<dbReference type="OrthoDB" id="407355at2759"/>
<dbReference type="PANTHER" id="PTHR10587:SF137">
    <property type="entry name" value="4-DEOXY-4-FORMAMIDO-L-ARABINOSE-PHOSPHOUNDECAPRENOL DEFORMYLASE ARND-RELATED"/>
    <property type="match status" value="1"/>
</dbReference>
<evidence type="ECO:0000313" key="8">
    <source>
        <dbReference type="EMBL" id="EZF48996.1"/>
    </source>
</evidence>
<evidence type="ECO:0000256" key="5">
    <source>
        <dbReference type="ARBA" id="ARBA00048494"/>
    </source>
</evidence>
<sequence length="263" mass="29606">MLSLFGYVLAAAILIITPLYILYKPPRFVIRLAQRQWEDVLWNVATSKRILALTIDDGPSEYTSEILDILRSNDATATFFVIGSHATPAREEILRDLIRHGNELANHAMRDEPSYLLSETELIDNINCVQKMLSDIEATARPGANGVGLDSKLTQSALYFRPGGGFFSTKMREVLSKMGYHLTLGDIYPHDPFVPFWKINNWHILSSVHPGGIIICHDGRSWTPPMLRKLLPELKRRGYRVVTLTALLKEGNALDTSTSAYPR</sequence>
<keyword evidence="3" id="KW-0170">Cobalt</keyword>
<evidence type="ECO:0000256" key="1">
    <source>
        <dbReference type="ARBA" id="ARBA00001941"/>
    </source>
</evidence>
<keyword evidence="2" id="KW-0624">Polysaccharide degradation</keyword>
<dbReference type="GO" id="GO:0004099">
    <property type="term" value="F:chitin deacetylase activity"/>
    <property type="evidence" value="ECO:0007669"/>
    <property type="project" value="UniProtKB-EC"/>
</dbReference>
<accession>A0A022VSF8</accession>
<evidence type="ECO:0000256" key="3">
    <source>
        <dbReference type="ARBA" id="ARBA00023285"/>
    </source>
</evidence>
<dbReference type="Proteomes" id="UP000023758">
    <property type="component" value="Unassembled WGS sequence"/>
</dbReference>
<reference evidence="8" key="1">
    <citation type="submission" date="2014-02" db="EMBL/GenBank/DDBJ databases">
        <title>The Genome Sequence of Trichophyton rubrum (morphotype fischeri) CBS 288.86.</title>
        <authorList>
            <consortium name="The Broad Institute Genomics Platform"/>
            <person name="Cuomo C.A."/>
            <person name="White T.C."/>
            <person name="Graser Y."/>
            <person name="Martinez-Rossi N."/>
            <person name="Heitman J."/>
            <person name="Young S.K."/>
            <person name="Zeng Q."/>
            <person name="Gargeya S."/>
            <person name="Abouelleil A."/>
            <person name="Alvarado L."/>
            <person name="Chapman S.B."/>
            <person name="Gainer-Dewar J."/>
            <person name="Goldberg J."/>
            <person name="Griggs A."/>
            <person name="Gujja S."/>
            <person name="Hansen M."/>
            <person name="Howarth C."/>
            <person name="Imamovic A."/>
            <person name="Larimer J."/>
            <person name="Martinez D."/>
            <person name="Murphy C."/>
            <person name="Pearson M.D."/>
            <person name="Persinoti G."/>
            <person name="Poon T."/>
            <person name="Priest M."/>
            <person name="Roberts A.D."/>
            <person name="Saif S."/>
            <person name="Shea T.D."/>
            <person name="Sykes S.N."/>
            <person name="Wortman J."/>
            <person name="Nusbaum C."/>
            <person name="Birren B."/>
        </authorList>
    </citation>
    <scope>NUCLEOTIDE SEQUENCE [LARGE SCALE GENOMIC DNA]</scope>
    <source>
        <strain evidence="8">CBS 288.86</strain>
    </source>
</reference>
<evidence type="ECO:0000256" key="4">
    <source>
        <dbReference type="ARBA" id="ARBA00024056"/>
    </source>
</evidence>
<dbReference type="PANTHER" id="PTHR10587">
    <property type="entry name" value="GLYCOSYL TRANSFERASE-RELATED"/>
    <property type="match status" value="1"/>
</dbReference>
<dbReference type="PROSITE" id="PS51677">
    <property type="entry name" value="NODB"/>
    <property type="match status" value="1"/>
</dbReference>
<evidence type="ECO:0000256" key="2">
    <source>
        <dbReference type="ARBA" id="ARBA00023024"/>
    </source>
</evidence>
<dbReference type="GO" id="GO:0005975">
    <property type="term" value="P:carbohydrate metabolic process"/>
    <property type="evidence" value="ECO:0007669"/>
    <property type="project" value="InterPro"/>
</dbReference>
<gene>
    <name evidence="8" type="ORF">H103_07447</name>
</gene>
<feature type="domain" description="NodB homology" evidence="7">
    <location>
        <begin position="49"/>
        <end position="242"/>
    </location>
</feature>
<name>A0A022VSF8_TRIRU</name>
<dbReference type="EC" id="3.5.1.41" evidence="4"/>
<dbReference type="GO" id="GO:0006032">
    <property type="term" value="P:chitin catabolic process"/>
    <property type="evidence" value="ECO:0007669"/>
    <property type="project" value="UniProtKB-KW"/>
</dbReference>
<dbReference type="SUPFAM" id="SSF88713">
    <property type="entry name" value="Glycoside hydrolase/deacetylase"/>
    <property type="match status" value="1"/>
</dbReference>
<dbReference type="Gene3D" id="3.20.20.370">
    <property type="entry name" value="Glycoside hydrolase/deacetylase"/>
    <property type="match status" value="1"/>
</dbReference>
<dbReference type="InterPro" id="IPR011330">
    <property type="entry name" value="Glyco_hydro/deAcase_b/a-brl"/>
</dbReference>
<comment type="cofactor">
    <cofactor evidence="1">
        <name>Co(2+)</name>
        <dbReference type="ChEBI" id="CHEBI:48828"/>
    </cofactor>
</comment>
<evidence type="ECO:0000256" key="6">
    <source>
        <dbReference type="SAM" id="Phobius"/>
    </source>
</evidence>
<comment type="catalytic activity">
    <reaction evidence="5">
        <text>[(1-&gt;4)-N-acetyl-beta-D-glucosaminyl](n) + n H2O = chitosan + n acetate</text>
        <dbReference type="Rhea" id="RHEA:10464"/>
        <dbReference type="Rhea" id="RHEA-COMP:9593"/>
        <dbReference type="Rhea" id="RHEA-COMP:9597"/>
        <dbReference type="ChEBI" id="CHEBI:15377"/>
        <dbReference type="ChEBI" id="CHEBI:17029"/>
        <dbReference type="ChEBI" id="CHEBI:30089"/>
        <dbReference type="ChEBI" id="CHEBI:57704"/>
        <dbReference type="EC" id="3.5.1.41"/>
    </reaction>
    <physiologicalReaction direction="left-to-right" evidence="5">
        <dbReference type="Rhea" id="RHEA:10465"/>
    </physiologicalReaction>
</comment>
<keyword evidence="2" id="KW-0146">Chitin degradation</keyword>
<protein>
    <recommendedName>
        <fullName evidence="4">chitin deacetylase</fullName>
        <ecNumber evidence="4">3.5.1.41</ecNumber>
    </recommendedName>
</protein>
<keyword evidence="6" id="KW-0812">Transmembrane</keyword>
<dbReference type="InterPro" id="IPR050248">
    <property type="entry name" value="Polysacc_deacetylase_ArnD"/>
</dbReference>